<dbReference type="PROSITE" id="PS00793">
    <property type="entry name" value="DHPS_2"/>
    <property type="match status" value="1"/>
</dbReference>
<evidence type="ECO:0000256" key="6">
    <source>
        <dbReference type="ARBA" id="ARBA00016919"/>
    </source>
</evidence>
<dbReference type="InterPro" id="IPR011005">
    <property type="entry name" value="Dihydropteroate_synth-like_sf"/>
</dbReference>
<dbReference type="PANTHER" id="PTHR20941">
    <property type="entry name" value="FOLATE SYNTHESIS PROTEINS"/>
    <property type="match status" value="1"/>
</dbReference>
<accession>A0A849I512</accession>
<dbReference type="EMBL" id="JABEPP010000001">
    <property type="protein sequence ID" value="NNM71479.1"/>
    <property type="molecule type" value="Genomic_DNA"/>
</dbReference>
<keyword evidence="9" id="KW-0460">Magnesium</keyword>
<dbReference type="GO" id="GO:0046654">
    <property type="term" value="P:tetrahydrofolate biosynthetic process"/>
    <property type="evidence" value="ECO:0007669"/>
    <property type="project" value="TreeGrafter"/>
</dbReference>
<evidence type="ECO:0000256" key="11">
    <source>
        <dbReference type="ARBA" id="ARBA00030193"/>
    </source>
</evidence>
<proteinExistence type="inferred from homology"/>
<sequence>MGVLNVTPDSFSDGGLFQSPEAAVAHALALESEGADILDLGGESTRPGYVPVPAEEEQARVVPVIQALAPRLKVPISIDTYKAATARAALSAGARIVNDIWGLQREPAIADVAAEYGAPVIVMHNRETIDPSTDVMDEMRRFFDRSLAIARRAGIPDRHIVLDPGIGFGKSPEQHLEALRRLPELKALGFPVLVGVSRKSVLGRVHKGSVPPRERLFGSIAAHVLAGTLGADIVRVHDVRQHVEAMQVVDAVLRRPR</sequence>
<dbReference type="GO" id="GO:0046656">
    <property type="term" value="P:folic acid biosynthetic process"/>
    <property type="evidence" value="ECO:0007669"/>
    <property type="project" value="UniProtKB-KW"/>
</dbReference>
<evidence type="ECO:0000259" key="12">
    <source>
        <dbReference type="PROSITE" id="PS50972"/>
    </source>
</evidence>
<protein>
    <recommendedName>
        <fullName evidence="6">Dihydropteroate synthase</fullName>
        <ecNumber evidence="5">2.5.1.15</ecNumber>
    </recommendedName>
    <alternativeName>
        <fullName evidence="11">Dihydropteroate pyrophosphorylase</fullName>
    </alternativeName>
</protein>
<evidence type="ECO:0000256" key="8">
    <source>
        <dbReference type="ARBA" id="ARBA00022723"/>
    </source>
</evidence>
<organism evidence="13 14">
    <name type="scientific">Enterovirga aerilata</name>
    <dbReference type="NCBI Taxonomy" id="2730920"/>
    <lineage>
        <taxon>Bacteria</taxon>
        <taxon>Pseudomonadati</taxon>
        <taxon>Pseudomonadota</taxon>
        <taxon>Alphaproteobacteria</taxon>
        <taxon>Hyphomicrobiales</taxon>
        <taxon>Methylobacteriaceae</taxon>
        <taxon>Enterovirga</taxon>
    </lineage>
</organism>
<evidence type="ECO:0000256" key="9">
    <source>
        <dbReference type="ARBA" id="ARBA00022842"/>
    </source>
</evidence>
<keyword evidence="7 13" id="KW-0808">Transferase</keyword>
<name>A0A849I512_9HYPH</name>
<dbReference type="Proteomes" id="UP000564885">
    <property type="component" value="Unassembled WGS sequence"/>
</dbReference>
<dbReference type="PANTHER" id="PTHR20941:SF1">
    <property type="entry name" value="FOLIC ACID SYNTHESIS PROTEIN FOL1"/>
    <property type="match status" value="1"/>
</dbReference>
<comment type="similarity">
    <text evidence="4">Belongs to the DHPS family.</text>
</comment>
<dbReference type="SUPFAM" id="SSF51717">
    <property type="entry name" value="Dihydropteroate synthetase-like"/>
    <property type="match status" value="1"/>
</dbReference>
<dbReference type="AlphaFoldDB" id="A0A849I512"/>
<evidence type="ECO:0000256" key="5">
    <source>
        <dbReference type="ARBA" id="ARBA00012458"/>
    </source>
</evidence>
<keyword evidence="8" id="KW-0479">Metal-binding</keyword>
<evidence type="ECO:0000256" key="3">
    <source>
        <dbReference type="ARBA" id="ARBA00004763"/>
    </source>
</evidence>
<evidence type="ECO:0000256" key="2">
    <source>
        <dbReference type="ARBA" id="ARBA00001946"/>
    </source>
</evidence>
<dbReference type="EC" id="2.5.1.15" evidence="5"/>
<dbReference type="CDD" id="cd00739">
    <property type="entry name" value="DHPS"/>
    <property type="match status" value="1"/>
</dbReference>
<dbReference type="FunFam" id="3.20.20.20:FF:000006">
    <property type="entry name" value="Dihydropteroate synthase"/>
    <property type="match status" value="1"/>
</dbReference>
<evidence type="ECO:0000256" key="1">
    <source>
        <dbReference type="ARBA" id="ARBA00000012"/>
    </source>
</evidence>
<comment type="catalytic activity">
    <reaction evidence="1">
        <text>(7,8-dihydropterin-6-yl)methyl diphosphate + 4-aminobenzoate = 7,8-dihydropteroate + diphosphate</text>
        <dbReference type="Rhea" id="RHEA:19949"/>
        <dbReference type="ChEBI" id="CHEBI:17836"/>
        <dbReference type="ChEBI" id="CHEBI:17839"/>
        <dbReference type="ChEBI" id="CHEBI:33019"/>
        <dbReference type="ChEBI" id="CHEBI:72950"/>
        <dbReference type="EC" id="2.5.1.15"/>
    </reaction>
</comment>
<comment type="cofactor">
    <cofactor evidence="2">
        <name>Mg(2+)</name>
        <dbReference type="ChEBI" id="CHEBI:18420"/>
    </cofactor>
</comment>
<comment type="caution">
    <text evidence="13">The sequence shown here is derived from an EMBL/GenBank/DDBJ whole genome shotgun (WGS) entry which is preliminary data.</text>
</comment>
<evidence type="ECO:0000256" key="7">
    <source>
        <dbReference type="ARBA" id="ARBA00022679"/>
    </source>
</evidence>
<feature type="domain" description="Pterin-binding" evidence="12">
    <location>
        <begin position="1"/>
        <end position="247"/>
    </location>
</feature>
<dbReference type="GO" id="GO:0005829">
    <property type="term" value="C:cytosol"/>
    <property type="evidence" value="ECO:0007669"/>
    <property type="project" value="TreeGrafter"/>
</dbReference>
<dbReference type="InterPro" id="IPR000489">
    <property type="entry name" value="Pterin-binding_dom"/>
</dbReference>
<keyword evidence="14" id="KW-1185">Reference proteome</keyword>
<dbReference type="InterPro" id="IPR006390">
    <property type="entry name" value="DHP_synth_dom"/>
</dbReference>
<evidence type="ECO:0000256" key="10">
    <source>
        <dbReference type="ARBA" id="ARBA00022909"/>
    </source>
</evidence>
<gene>
    <name evidence="13" type="primary">folP</name>
    <name evidence="13" type="ORF">HJG44_03585</name>
</gene>
<dbReference type="NCBIfam" id="TIGR01496">
    <property type="entry name" value="DHPS"/>
    <property type="match status" value="1"/>
</dbReference>
<dbReference type="InterPro" id="IPR045031">
    <property type="entry name" value="DHP_synth-like"/>
</dbReference>
<evidence type="ECO:0000313" key="13">
    <source>
        <dbReference type="EMBL" id="NNM71479.1"/>
    </source>
</evidence>
<dbReference type="Gene3D" id="3.20.20.20">
    <property type="entry name" value="Dihydropteroate synthase-like"/>
    <property type="match status" value="1"/>
</dbReference>
<evidence type="ECO:0000313" key="14">
    <source>
        <dbReference type="Proteomes" id="UP000564885"/>
    </source>
</evidence>
<dbReference type="RefSeq" id="WP_171217296.1">
    <property type="nucleotide sequence ID" value="NZ_JABEPP010000001.1"/>
</dbReference>
<reference evidence="13 14" key="1">
    <citation type="submission" date="2020-04" db="EMBL/GenBank/DDBJ databases">
        <title>Enterovirga sp. isolate from soil.</title>
        <authorList>
            <person name="Chea S."/>
            <person name="Kim D.-U."/>
        </authorList>
    </citation>
    <scope>NUCLEOTIDE SEQUENCE [LARGE SCALE GENOMIC DNA]</scope>
    <source>
        <strain evidence="13 14">DB1703</strain>
    </source>
</reference>
<dbReference type="GO" id="GO:0046872">
    <property type="term" value="F:metal ion binding"/>
    <property type="evidence" value="ECO:0007669"/>
    <property type="project" value="UniProtKB-KW"/>
</dbReference>
<dbReference type="PROSITE" id="PS50972">
    <property type="entry name" value="PTERIN_BINDING"/>
    <property type="match status" value="1"/>
</dbReference>
<dbReference type="GO" id="GO:0004156">
    <property type="term" value="F:dihydropteroate synthase activity"/>
    <property type="evidence" value="ECO:0007669"/>
    <property type="project" value="UniProtKB-EC"/>
</dbReference>
<comment type="pathway">
    <text evidence="3">Cofactor biosynthesis; tetrahydrofolate biosynthesis; 7,8-dihydrofolate from 2-amino-4-hydroxy-6-hydroxymethyl-7,8-dihydropteridine diphosphate and 4-aminobenzoate: step 1/2.</text>
</comment>
<dbReference type="Pfam" id="PF00809">
    <property type="entry name" value="Pterin_bind"/>
    <property type="match status" value="1"/>
</dbReference>
<keyword evidence="10" id="KW-0289">Folate biosynthesis</keyword>
<evidence type="ECO:0000256" key="4">
    <source>
        <dbReference type="ARBA" id="ARBA00009503"/>
    </source>
</evidence>